<dbReference type="GO" id="GO:0009307">
    <property type="term" value="P:DNA restriction-modification system"/>
    <property type="evidence" value="ECO:0007669"/>
    <property type="project" value="UniProtKB-KW"/>
</dbReference>
<evidence type="ECO:0000256" key="2">
    <source>
        <dbReference type="ARBA" id="ARBA00022747"/>
    </source>
</evidence>
<evidence type="ECO:0000259" key="5">
    <source>
        <dbReference type="Pfam" id="PF01420"/>
    </source>
</evidence>
<dbReference type="PANTHER" id="PTHR43140:SF1">
    <property type="entry name" value="TYPE I RESTRICTION ENZYME ECOKI SPECIFICITY SUBUNIT"/>
    <property type="match status" value="1"/>
</dbReference>
<dbReference type="Proteomes" id="UP000289497">
    <property type="component" value="Chromosome"/>
</dbReference>
<gene>
    <name evidence="6" type="primary">hsdS_1</name>
    <name evidence="6" type="ORF">NCTC10179_00027</name>
</gene>
<reference evidence="6 7" key="1">
    <citation type="submission" date="2019-01" db="EMBL/GenBank/DDBJ databases">
        <authorList>
            <consortium name="Pathogen Informatics"/>
        </authorList>
    </citation>
    <scope>NUCLEOTIDE SEQUENCE [LARGE SCALE GENOMIC DNA]</scope>
    <source>
        <strain evidence="6 7">NCTC10179</strain>
    </source>
</reference>
<evidence type="ECO:0000256" key="1">
    <source>
        <dbReference type="ARBA" id="ARBA00010923"/>
    </source>
</evidence>
<dbReference type="InterPro" id="IPR000055">
    <property type="entry name" value="Restrct_endonuc_typeI_TRD"/>
</dbReference>
<name>A0A449B5I9_9BACT</name>
<protein>
    <submittedName>
        <fullName evidence="6">Type I restriction-modification system, S subunit</fullName>
    </submittedName>
</protein>
<evidence type="ECO:0000256" key="3">
    <source>
        <dbReference type="ARBA" id="ARBA00023125"/>
    </source>
</evidence>
<evidence type="ECO:0000256" key="4">
    <source>
        <dbReference type="ARBA" id="ARBA00038652"/>
    </source>
</evidence>
<feature type="domain" description="Type I restriction modification DNA specificity" evidence="5">
    <location>
        <begin position="98"/>
        <end position="250"/>
    </location>
</feature>
<dbReference type="EMBL" id="LR215039">
    <property type="protein sequence ID" value="VEU75871.1"/>
    <property type="molecule type" value="Genomic_DNA"/>
</dbReference>
<evidence type="ECO:0000313" key="6">
    <source>
        <dbReference type="EMBL" id="VEU75871.1"/>
    </source>
</evidence>
<proteinExistence type="inferred from homology"/>
<dbReference type="Pfam" id="PF01420">
    <property type="entry name" value="Methylase_S"/>
    <property type="match status" value="2"/>
</dbReference>
<evidence type="ECO:0000313" key="7">
    <source>
        <dbReference type="Proteomes" id="UP000289497"/>
    </source>
</evidence>
<dbReference type="PANTHER" id="PTHR43140">
    <property type="entry name" value="TYPE-1 RESTRICTION ENZYME ECOKI SPECIFICITY PROTEIN"/>
    <property type="match status" value="1"/>
</dbReference>
<dbReference type="OrthoDB" id="396674at2"/>
<dbReference type="GO" id="GO:0003677">
    <property type="term" value="F:DNA binding"/>
    <property type="evidence" value="ECO:0007669"/>
    <property type="project" value="UniProtKB-KW"/>
</dbReference>
<comment type="subunit">
    <text evidence="4">The methyltransferase is composed of M and S polypeptides.</text>
</comment>
<comment type="similarity">
    <text evidence="1">Belongs to the type-I restriction system S methylase family.</text>
</comment>
<accession>A0A449B5I9</accession>
<feature type="domain" description="Type I restriction modification DNA specificity" evidence="5">
    <location>
        <begin position="5"/>
        <end position="75"/>
    </location>
</feature>
<sequence>MKDKETLRTKYLYYFLKNNINTIASFYRGSGIKHPNMSDILEMEIMIPSIQEQDRIIEILDKFTTFSAELKAELKARKEQYTYYRNYLLSEEKLNYIYQLKDLVEFRKDETSKIAPEGHLYPVVSGGETSKQKTDIYNREENFITISSSGANAGIVNFWSTKIFAKDCFSLEAKSNLLNQKYLYYWLKSNQEEIYKLKSLGTIPRVYAKDVENLKIQLPSIKIQNKIVDVLDNFEKICQDINVGLPSELNLREQQYAYYRDKLLSFAQGNLEVSPERERLARSS</sequence>
<dbReference type="KEGG" id="mcou:NCTC10179_00027"/>
<organism evidence="6 7">
    <name type="scientific">Mycoplasmopsis columboralis</name>
    <dbReference type="NCBI Taxonomy" id="171282"/>
    <lineage>
        <taxon>Bacteria</taxon>
        <taxon>Bacillati</taxon>
        <taxon>Mycoplasmatota</taxon>
        <taxon>Mycoplasmoidales</taxon>
        <taxon>Metamycoplasmataceae</taxon>
        <taxon>Mycoplasmopsis</taxon>
    </lineage>
</organism>
<dbReference type="InterPro" id="IPR051212">
    <property type="entry name" value="Type-I_RE_S_subunit"/>
</dbReference>
<dbReference type="AlphaFoldDB" id="A0A449B5I9"/>
<keyword evidence="7" id="KW-1185">Reference proteome</keyword>
<dbReference type="InterPro" id="IPR044946">
    <property type="entry name" value="Restrct_endonuc_typeI_TRD_sf"/>
</dbReference>
<dbReference type="REBASE" id="298662">
    <property type="entry name" value="S.Mco10179ORF27P"/>
</dbReference>
<keyword evidence="3" id="KW-0238">DNA-binding</keyword>
<dbReference type="Gene3D" id="3.90.220.20">
    <property type="entry name" value="DNA methylase specificity domains"/>
    <property type="match status" value="2"/>
</dbReference>
<dbReference type="SUPFAM" id="SSF116734">
    <property type="entry name" value="DNA methylase specificity domain"/>
    <property type="match status" value="2"/>
</dbReference>
<dbReference type="CDD" id="cd17291">
    <property type="entry name" value="RMtype1_S_MgeORF438P-TRD-CR_like"/>
    <property type="match status" value="1"/>
</dbReference>
<keyword evidence="2" id="KW-0680">Restriction system</keyword>